<dbReference type="FunFam" id="3.30.70.1230:FF:000016">
    <property type="entry name" value="Adenylate/guanylate cyclase domain-containing protein"/>
    <property type="match status" value="1"/>
</dbReference>
<dbReference type="InterPro" id="IPR050697">
    <property type="entry name" value="Adenylyl/Guanylyl_Cyclase_3/4"/>
</dbReference>
<dbReference type="InterPro" id="IPR001054">
    <property type="entry name" value="A/G_cyclase"/>
</dbReference>
<evidence type="ECO:0000256" key="4">
    <source>
        <dbReference type="ARBA" id="ARBA00022692"/>
    </source>
</evidence>
<dbReference type="AlphaFoldDB" id="A0AAU8LSP8"/>
<dbReference type="GO" id="GO:0004016">
    <property type="term" value="F:adenylate cyclase activity"/>
    <property type="evidence" value="ECO:0007669"/>
    <property type="project" value="UniProtKB-ARBA"/>
</dbReference>
<evidence type="ECO:0000256" key="2">
    <source>
        <dbReference type="ARBA" id="ARBA00005381"/>
    </source>
</evidence>
<feature type="transmembrane region" description="Helical" evidence="7">
    <location>
        <begin position="378"/>
        <end position="398"/>
    </location>
</feature>
<dbReference type="EMBL" id="CP159373">
    <property type="protein sequence ID" value="XCN72319.1"/>
    <property type="molecule type" value="Genomic_DNA"/>
</dbReference>
<accession>A0AAU8LSP8</accession>
<keyword evidence="4 7" id="KW-0812">Transmembrane</keyword>
<dbReference type="PANTHER" id="PTHR43081">
    <property type="entry name" value="ADENYLATE CYCLASE, TERMINAL-DIFFERENTIATION SPECIFIC-RELATED"/>
    <property type="match status" value="1"/>
</dbReference>
<feature type="transmembrane region" description="Helical" evidence="7">
    <location>
        <begin position="354"/>
        <end position="371"/>
    </location>
</feature>
<evidence type="ECO:0000313" key="9">
    <source>
        <dbReference type="EMBL" id="XCN72319.1"/>
    </source>
</evidence>
<dbReference type="GO" id="GO:0035556">
    <property type="term" value="P:intracellular signal transduction"/>
    <property type="evidence" value="ECO:0007669"/>
    <property type="project" value="InterPro"/>
</dbReference>
<keyword evidence="3" id="KW-1003">Cell membrane</keyword>
<dbReference type="Pfam" id="PF00211">
    <property type="entry name" value="Guanylate_cyc"/>
    <property type="match status" value="1"/>
</dbReference>
<dbReference type="InterPro" id="IPR007890">
    <property type="entry name" value="CHASE2"/>
</dbReference>
<proteinExistence type="inferred from homology"/>
<dbReference type="PANTHER" id="PTHR43081:SF1">
    <property type="entry name" value="ADENYLATE CYCLASE, TERMINAL-DIFFERENTIATION SPECIFIC"/>
    <property type="match status" value="1"/>
</dbReference>
<dbReference type="SMART" id="SM00044">
    <property type="entry name" value="CYCc"/>
    <property type="match status" value="1"/>
</dbReference>
<evidence type="ECO:0000256" key="5">
    <source>
        <dbReference type="ARBA" id="ARBA00022989"/>
    </source>
</evidence>
<keyword evidence="9" id="KW-0456">Lyase</keyword>
<dbReference type="Pfam" id="PF05226">
    <property type="entry name" value="CHASE2"/>
    <property type="match status" value="1"/>
</dbReference>
<evidence type="ECO:0000256" key="3">
    <source>
        <dbReference type="ARBA" id="ARBA00022475"/>
    </source>
</evidence>
<organism evidence="9">
    <name type="scientific">Candidatus Electrothrix aestuarii</name>
    <dbReference type="NCBI Taxonomy" id="3062594"/>
    <lineage>
        <taxon>Bacteria</taxon>
        <taxon>Pseudomonadati</taxon>
        <taxon>Thermodesulfobacteriota</taxon>
        <taxon>Desulfobulbia</taxon>
        <taxon>Desulfobulbales</taxon>
        <taxon>Desulfobulbaceae</taxon>
        <taxon>Candidatus Electrothrix</taxon>
    </lineage>
</organism>
<protein>
    <submittedName>
        <fullName evidence="9">Adenylate/guanylate cyclase domain-containing protein</fullName>
        <ecNumber evidence="9">4.6.1.-</ecNumber>
    </submittedName>
</protein>
<dbReference type="InterPro" id="IPR029787">
    <property type="entry name" value="Nucleotide_cyclase"/>
</dbReference>
<dbReference type="GO" id="GO:0006171">
    <property type="term" value="P:cAMP biosynthetic process"/>
    <property type="evidence" value="ECO:0007669"/>
    <property type="project" value="TreeGrafter"/>
</dbReference>
<evidence type="ECO:0000256" key="1">
    <source>
        <dbReference type="ARBA" id="ARBA00004196"/>
    </source>
</evidence>
<evidence type="ECO:0000259" key="8">
    <source>
        <dbReference type="PROSITE" id="PS50125"/>
    </source>
</evidence>
<reference evidence="9" key="2">
    <citation type="submission" date="2024-06" db="EMBL/GenBank/DDBJ databases">
        <authorList>
            <person name="Plum-Jensen L.E."/>
            <person name="Schramm A."/>
            <person name="Marshall I.P.G."/>
        </authorList>
    </citation>
    <scope>NUCLEOTIDE SEQUENCE</scope>
    <source>
        <strain evidence="9">Rat1</strain>
    </source>
</reference>
<dbReference type="KEGG" id="eaj:Q3M24_18755"/>
<keyword evidence="5 7" id="KW-1133">Transmembrane helix</keyword>
<comment type="subcellular location">
    <subcellularLocation>
        <location evidence="1">Cell envelope</location>
    </subcellularLocation>
</comment>
<dbReference type="GO" id="GO:0030313">
    <property type="term" value="C:cell envelope"/>
    <property type="evidence" value="ECO:0007669"/>
    <property type="project" value="UniProtKB-SubCell"/>
</dbReference>
<sequence length="725" mass="81648">MSPLTLIGLLLTLFFLFLGQFPPLLLHELRLKSFDFFLRHSPGPLAEQKVVIIDVDSQSLEELGQWPWPRKHIASLLQKITAAKPAVVGLDMIFAEPDSSSPHLLCHLDTIQKAPAEVQAYLKTLPDHDASLAQVLKQSPAPVILGYVFTNSGTKDTKRRIPRRGSFLLWGEDPLPSLYSFNGVDSSLEMFEQTAQGIGFLNIVPDLDSLLRNVPLVVSYHNEIYPSLVLSMLQAATEQETITLETDSNGVRYVQVGEYQIPTNMNGELIINFSGPSRTLPYVSAHDILSGNFDPELIRDAYVLVGTSAPGLFDLRAVPTDRAFPGVELHGHALNTILSKNYIHRPEWAKGAELLYIFTMGILLIMVLSRLEAAKGGLVVLLFSLGMVSFSHWCMHHCRLQLDIVYPLTATWALFTVLTFYNFIIGERKIRRLRSTFSHYLAPEVVRELLQKKDDLVLDGEERELSILFSDIRRFTSMAEKMSPDDLCAFLNEYLTPMTEAIMERRGTVDKFIGDAIMAFWNAPLDTPNHVFHTCECALAMLKELEVLNKAWNSRGLPEVRIGIGIHCGVARVGNMGSQQRFDYTIMGDAVNLASRIEGLTRLYGVDILVSEAVYHILQDSDFFFRHIDRVRAFGKTTPVTLYQLMGLRSEQSVEKSQELEKYATALELYNAGAFSQAAQAFQNLKAEHPCTLLYEIYNERCQRMAKNIPENWDGITDIQMKKAD</sequence>
<dbReference type="Gene3D" id="3.30.70.1230">
    <property type="entry name" value="Nucleotide cyclase"/>
    <property type="match status" value="1"/>
</dbReference>
<feature type="transmembrane region" description="Helical" evidence="7">
    <location>
        <begin position="404"/>
        <end position="424"/>
    </location>
</feature>
<gene>
    <name evidence="9" type="ORF">Q3M24_18755</name>
</gene>
<dbReference type="CDD" id="cd07302">
    <property type="entry name" value="CHD"/>
    <property type="match status" value="1"/>
</dbReference>
<dbReference type="PROSITE" id="PS50125">
    <property type="entry name" value="GUANYLATE_CYCLASE_2"/>
    <property type="match status" value="1"/>
</dbReference>
<comment type="similarity">
    <text evidence="2">Belongs to the adenylyl cyclase class-3 family.</text>
</comment>
<feature type="domain" description="Guanylate cyclase" evidence="8">
    <location>
        <begin position="466"/>
        <end position="598"/>
    </location>
</feature>
<keyword evidence="6 7" id="KW-0472">Membrane</keyword>
<reference evidence="9" key="1">
    <citation type="journal article" date="2024" name="Syst. Appl. Microbiol.">
        <title>First single-strain enrichments of Electrothrix cable bacteria, description of E. aestuarii sp. nov. and E. rattekaaiensis sp. nov., and proposal of a cable bacteria taxonomy following the rules of the SeqCode.</title>
        <authorList>
            <person name="Plum-Jensen L.E."/>
            <person name="Schramm A."/>
            <person name="Marshall I.P.G."/>
        </authorList>
    </citation>
    <scope>NUCLEOTIDE SEQUENCE</scope>
    <source>
        <strain evidence="9">Rat1</strain>
    </source>
</reference>
<name>A0AAU8LSP8_9BACT</name>
<evidence type="ECO:0000256" key="7">
    <source>
        <dbReference type="SAM" id="Phobius"/>
    </source>
</evidence>
<dbReference type="SMART" id="SM01080">
    <property type="entry name" value="CHASE2"/>
    <property type="match status" value="1"/>
</dbReference>
<evidence type="ECO:0000256" key="6">
    <source>
        <dbReference type="ARBA" id="ARBA00023136"/>
    </source>
</evidence>
<dbReference type="EC" id="4.6.1.-" evidence="9"/>
<dbReference type="SUPFAM" id="SSF55073">
    <property type="entry name" value="Nucleotide cyclase"/>
    <property type="match status" value="1"/>
</dbReference>